<evidence type="ECO:0000259" key="6">
    <source>
        <dbReference type="Pfam" id="PF00419"/>
    </source>
</evidence>
<gene>
    <name evidence="7" type="ORF">JD854_RS03735</name>
</gene>
<dbReference type="SUPFAM" id="SSF49401">
    <property type="entry name" value="Bacterial adhesins"/>
    <property type="match status" value="1"/>
</dbReference>
<feature type="domain" description="Fimbrial-type adhesion" evidence="6">
    <location>
        <begin position="212"/>
        <end position="362"/>
    </location>
</feature>
<comment type="subcellular location">
    <subcellularLocation>
        <location evidence="1">Fimbrium</location>
    </subcellularLocation>
</comment>
<evidence type="ECO:0000256" key="1">
    <source>
        <dbReference type="ARBA" id="ARBA00004561"/>
    </source>
</evidence>
<comment type="caution">
    <text evidence="7">The sequence shown here is derived from an EMBL/GenBank/DDBJ whole genome shotgun (WGS) entry which is preliminary data.</text>
</comment>
<evidence type="ECO:0000313" key="7">
    <source>
        <dbReference type="EMBL" id="HCD1254176.1"/>
    </source>
</evidence>
<dbReference type="PANTHER" id="PTHR33420:SF31">
    <property type="entry name" value="TYPE 1 FIMBRIN D-MANNOSE SPECIFIC ADHESIN"/>
    <property type="match status" value="1"/>
</dbReference>
<dbReference type="GO" id="GO:0009289">
    <property type="term" value="C:pilus"/>
    <property type="evidence" value="ECO:0007669"/>
    <property type="project" value="UniProtKB-SubCell"/>
</dbReference>
<accession>A0A9C7QHM4</accession>
<reference evidence="7" key="2">
    <citation type="submission" date="2022-05" db="EMBL/GenBank/DDBJ databases">
        <authorList>
            <consortium name="NCBI Pathogen Detection Project"/>
        </authorList>
    </citation>
    <scope>NUCLEOTIDE SEQUENCE</scope>
    <source>
        <strain evidence="7">CAV1698</strain>
    </source>
</reference>
<reference evidence="7" key="1">
    <citation type="journal article" date="2018" name="Genome Biol.">
        <title>SKESA: strategic k-mer extension for scrupulous assemblies.</title>
        <authorList>
            <person name="Souvorov A."/>
            <person name="Agarwala R."/>
            <person name="Lipman D.J."/>
        </authorList>
    </citation>
    <scope>NUCLEOTIDE SEQUENCE</scope>
    <source>
        <strain evidence="7">CAV1698</strain>
    </source>
</reference>
<evidence type="ECO:0000256" key="5">
    <source>
        <dbReference type="SAM" id="SignalP"/>
    </source>
</evidence>
<dbReference type="AlphaFoldDB" id="A0A9C7QHM4"/>
<dbReference type="Proteomes" id="UP000862426">
    <property type="component" value="Unassembled WGS sequence"/>
</dbReference>
<dbReference type="EMBL" id="DACYAJ020000003">
    <property type="protein sequence ID" value="HCD1254176.1"/>
    <property type="molecule type" value="Genomic_DNA"/>
</dbReference>
<keyword evidence="4" id="KW-0281">Fimbrium</keyword>
<dbReference type="Gene3D" id="2.60.40.1090">
    <property type="entry name" value="Fimbrial-type adhesion domain"/>
    <property type="match status" value="1"/>
</dbReference>
<dbReference type="InterPro" id="IPR008966">
    <property type="entry name" value="Adhesion_dom_sf"/>
</dbReference>
<dbReference type="Pfam" id="PF00419">
    <property type="entry name" value="Fimbrial"/>
    <property type="match status" value="1"/>
</dbReference>
<dbReference type="GO" id="GO:0043709">
    <property type="term" value="P:cell adhesion involved in single-species biofilm formation"/>
    <property type="evidence" value="ECO:0007669"/>
    <property type="project" value="TreeGrafter"/>
</dbReference>
<dbReference type="InterPro" id="IPR050263">
    <property type="entry name" value="Bact_Fimbrial_Adh_Pro"/>
</dbReference>
<evidence type="ECO:0000256" key="4">
    <source>
        <dbReference type="ARBA" id="ARBA00023263"/>
    </source>
</evidence>
<dbReference type="InterPro" id="IPR036937">
    <property type="entry name" value="Adhesion_dom_fimbrial_sf"/>
</dbReference>
<sequence>MKINPIRKYALIIILILNVQTFISPAQAGTGLCEANGHFTTDASADWTKEQNISGVTWSIANSSTGGSYQITCDCATGSKVSLFYFLTSAITATGHLTGYYHLNDNLDIKTEISNIPGTTGPVTVPSKVNTSIKDGSGSFSTASNRGVCEGDPPEKHLPDVSTGADNTFTLYVSKPFLGELIIPDTPIAYLQAAWSTSSTPPKTFNNIAELHIQGRITVPQSCKINQGDVIQVNLGVISAAYFTTKDEMPEHYTPVNFDITYDCGDMSDIKNSLYMEIEASDLASQYVLIARRRETDNVPDVGIRLVDITKTNVNVPFNPGSILIDSSGRGVTHMEAYPVNLTGGVLSPGNFKGTATITVIVK</sequence>
<protein>
    <submittedName>
        <fullName evidence="7">Fimbrial protein</fullName>
    </submittedName>
</protein>
<evidence type="ECO:0000256" key="3">
    <source>
        <dbReference type="ARBA" id="ARBA00022729"/>
    </source>
</evidence>
<feature type="chain" id="PRO_5038338887" evidence="5">
    <location>
        <begin position="29"/>
        <end position="363"/>
    </location>
</feature>
<organism evidence="7 8">
    <name type="scientific">Citrobacter amalonaticus</name>
    <dbReference type="NCBI Taxonomy" id="35703"/>
    <lineage>
        <taxon>Bacteria</taxon>
        <taxon>Pseudomonadati</taxon>
        <taxon>Pseudomonadota</taxon>
        <taxon>Gammaproteobacteria</taxon>
        <taxon>Enterobacterales</taxon>
        <taxon>Enterobacteriaceae</taxon>
        <taxon>Citrobacter</taxon>
    </lineage>
</organism>
<dbReference type="InterPro" id="IPR000259">
    <property type="entry name" value="Adhesion_dom_fimbrial"/>
</dbReference>
<evidence type="ECO:0000313" key="8">
    <source>
        <dbReference type="Proteomes" id="UP000862426"/>
    </source>
</evidence>
<keyword evidence="3 5" id="KW-0732">Signal</keyword>
<proteinExistence type="inferred from homology"/>
<feature type="signal peptide" evidence="5">
    <location>
        <begin position="1"/>
        <end position="28"/>
    </location>
</feature>
<name>A0A9C7QHM4_CITAM</name>
<evidence type="ECO:0000256" key="2">
    <source>
        <dbReference type="ARBA" id="ARBA00006671"/>
    </source>
</evidence>
<comment type="similarity">
    <text evidence="2">Belongs to the fimbrial protein family.</text>
</comment>
<dbReference type="PANTHER" id="PTHR33420">
    <property type="entry name" value="FIMBRIAL SUBUNIT ELFA-RELATED"/>
    <property type="match status" value="1"/>
</dbReference>